<evidence type="ECO:0000313" key="2">
    <source>
        <dbReference type="Proteomes" id="UP000014680"/>
    </source>
</evidence>
<evidence type="ECO:0008006" key="3">
    <source>
        <dbReference type="Google" id="ProtNLM"/>
    </source>
</evidence>
<dbReference type="Gene3D" id="3.20.20.80">
    <property type="entry name" value="Glycosidases"/>
    <property type="match status" value="1"/>
</dbReference>
<dbReference type="SUPFAM" id="SSF51445">
    <property type="entry name" value="(Trans)glycosidases"/>
    <property type="match status" value="1"/>
</dbReference>
<keyword evidence="2" id="KW-1185">Reference proteome</keyword>
<protein>
    <recommendedName>
        <fullName evidence="3">Agarase</fullName>
    </recommendedName>
</protein>
<dbReference type="EMBL" id="KB206483">
    <property type="protein sequence ID" value="ELP90941.1"/>
    <property type="molecule type" value="Genomic_DNA"/>
</dbReference>
<dbReference type="RefSeq" id="XP_004257712.1">
    <property type="nucleotide sequence ID" value="XM_004257664.1"/>
</dbReference>
<name>A0A0A1UBE0_ENTIV</name>
<gene>
    <name evidence="1" type="ORF">EIN_362340</name>
</gene>
<dbReference type="InterPro" id="IPR017853">
    <property type="entry name" value="GH"/>
</dbReference>
<sequence length="875" mass="101384">MPRTSYGVTGFALLATPSQYWSLNLVVKPESNNYKHSAKLGLMYNNSWPVQGKYVSKSYYYVKKDWSWAFNTKYNLTISIDRTMKSGLIFSEAKEVLFNATYIFNATESYFPTFKANGAKTNHYQISASASEFSDKTYKVFPKYDAHFGCDYPPQQEATGFFRVSKNNVDKKWWFYDPNGYPYFMIGANSINPYDGYDYVLNNSPYNEFIKNKYKDYEEWYQVQTDRLKSWGFNALPNWVDTKMFHSGLPHSTNHGSSDFAVNFDYIIPKTSWTGFPNVFSDLWKPYLEITLRDFEENKNDSWIIGHFFDNELEWWGKTEERGTEKGDWNLFNSTWLLPKNHTAKIAASKIIEKYLKEKNRQNDITKCFEEYFGIKNINSINDYLNSYKGGIVWSTEGKEIGALYIKEVAERYFSAIKETFQKYDKNHLYFCTRFPGSSPSIGEIVNKYCDINTFNIYPFVSPISGVPDYTIKSVRKISNFAPDIPLIVTEWSFPALDAGLPIKFFMAQLMNMENVIGAHYFRYLDQSQHGNAETFQENSNYGLVNGTDYPYELLTETLKEVNENYCRRRLGNFSYNDYFPNKEVLYANTVKKEFTFDVTKTRGVTLQLEDKNATFMYKNNRIGRFEFWASMSYYFKNDTQTKQTTSFWSASVVKLNKVVESEKTVEVYYQTNSYSNKTMEVCFVLPKGSVSDSTVNPFMAVRITDITDKLSLISEVVNYSVVSTNVLINMKDFGSDAVRGEKSGNNNYWKQEEYINVPKSNIGMGVWAFPDNIRIYQKSMISVSVGQSFTDGEIMDENGSFAPNKDDLKKAPNFVFFPFASNCAKKGYGCYNQSLDMIIKEITNQYDLPEPLQSPNKCYTIIGLWVLLMLLLLI</sequence>
<dbReference type="OrthoDB" id="5279280at2759"/>
<reference evidence="1 2" key="1">
    <citation type="submission" date="2012-10" db="EMBL/GenBank/DDBJ databases">
        <authorList>
            <person name="Zafar N."/>
            <person name="Inman J."/>
            <person name="Hall N."/>
            <person name="Lorenzi H."/>
            <person name="Caler E."/>
        </authorList>
    </citation>
    <scope>NUCLEOTIDE SEQUENCE [LARGE SCALE GENOMIC DNA]</scope>
    <source>
        <strain evidence="1 2">IP1</strain>
    </source>
</reference>
<dbReference type="Proteomes" id="UP000014680">
    <property type="component" value="Unassembled WGS sequence"/>
</dbReference>
<accession>A0A0A1UBE0</accession>
<proteinExistence type="predicted"/>
<dbReference type="GeneID" id="14889881"/>
<organism evidence="1 2">
    <name type="scientific">Entamoeba invadens IP1</name>
    <dbReference type="NCBI Taxonomy" id="370355"/>
    <lineage>
        <taxon>Eukaryota</taxon>
        <taxon>Amoebozoa</taxon>
        <taxon>Evosea</taxon>
        <taxon>Archamoebae</taxon>
        <taxon>Mastigamoebida</taxon>
        <taxon>Entamoebidae</taxon>
        <taxon>Entamoeba</taxon>
    </lineage>
</organism>
<dbReference type="AlphaFoldDB" id="A0A0A1UBE0"/>
<evidence type="ECO:0000313" key="1">
    <source>
        <dbReference type="EMBL" id="ELP90941.1"/>
    </source>
</evidence>
<dbReference type="KEGG" id="eiv:EIN_362340"/>
<dbReference type="VEuPathDB" id="AmoebaDB:EIN_362340"/>